<proteinExistence type="inferred from homology"/>
<evidence type="ECO:0000256" key="3">
    <source>
        <dbReference type="ARBA" id="ARBA00013133"/>
    </source>
</evidence>
<comment type="cofactor">
    <cofactor evidence="1">
        <name>Fe(2+)</name>
        <dbReference type="ChEBI" id="CHEBI:29033"/>
    </cofactor>
</comment>
<comment type="caution">
    <text evidence="8">The sequence shown here is derived from an EMBL/GenBank/DDBJ whole genome shotgun (WGS) entry which is preliminary data.</text>
</comment>
<organism evidence="8 9">
    <name type="scientific">Xanthoceras sorbifolium</name>
    <dbReference type="NCBI Taxonomy" id="99658"/>
    <lineage>
        <taxon>Eukaryota</taxon>
        <taxon>Viridiplantae</taxon>
        <taxon>Streptophyta</taxon>
        <taxon>Embryophyta</taxon>
        <taxon>Tracheophyta</taxon>
        <taxon>Spermatophyta</taxon>
        <taxon>Magnoliopsida</taxon>
        <taxon>eudicotyledons</taxon>
        <taxon>Gunneridae</taxon>
        <taxon>Pentapetalae</taxon>
        <taxon>rosids</taxon>
        <taxon>malvids</taxon>
        <taxon>Sapindales</taxon>
        <taxon>Sapindaceae</taxon>
        <taxon>Xanthoceroideae</taxon>
        <taxon>Xanthoceras</taxon>
    </lineage>
</organism>
<gene>
    <name evidence="8" type="ORF">JRO89_XS01G0199300</name>
</gene>
<dbReference type="InterPro" id="IPR014710">
    <property type="entry name" value="RmlC-like_jellyroll"/>
</dbReference>
<sequence length="265" mass="29851">MPYYIQRLYNTCRASFSPNGPSSEEAIEKVRALLDKIKPSDVGLEQEAQLVRNWSAPMLERNGRHQSLAPIKYLHLHECDSFSIGIFCMPPSSMIPLHNHPGMTVLSKLVYGSLHVKSYDWLDLPEPADPLQGNIKALNLKMKLESINKCCNSASDLAARPAKLVRDTEMTAPCGTTILYPNRGGNIHCFRAITPCAIFDILSPPYSSDHGRHCTYFRRSPRRDLPGELEVNGETVSEVTWLEEFQPPDNFVIRRGLYKGPVIRT</sequence>
<comment type="similarity">
    <text evidence="2">Belongs to the cysteine dioxygenase family.</text>
</comment>
<evidence type="ECO:0000256" key="5">
    <source>
        <dbReference type="ARBA" id="ARBA00023002"/>
    </source>
</evidence>
<dbReference type="CDD" id="cd20289">
    <property type="entry name" value="cupin_ADO"/>
    <property type="match status" value="1"/>
</dbReference>
<dbReference type="PANTHER" id="PTHR22966:SF61">
    <property type="entry name" value="2-AMINOETHANETHIOL DIOXYGENASE"/>
    <property type="match status" value="1"/>
</dbReference>
<dbReference type="PANTHER" id="PTHR22966">
    <property type="entry name" value="2-AMINOETHANETHIOL DIOXYGENASE"/>
    <property type="match status" value="1"/>
</dbReference>
<dbReference type="EMBL" id="JAFEMO010000001">
    <property type="protein sequence ID" value="KAH7577058.1"/>
    <property type="molecule type" value="Genomic_DNA"/>
</dbReference>
<dbReference type="InterPro" id="IPR012864">
    <property type="entry name" value="PCO/ADO"/>
</dbReference>
<evidence type="ECO:0000256" key="7">
    <source>
        <dbReference type="ARBA" id="ARBA00024284"/>
    </source>
</evidence>
<dbReference type="Gene3D" id="2.60.120.10">
    <property type="entry name" value="Jelly Rolls"/>
    <property type="match status" value="1"/>
</dbReference>
<accession>A0ABQ8IKT7</accession>
<dbReference type="EC" id="1.13.11.20" evidence="3"/>
<dbReference type="SUPFAM" id="SSF51182">
    <property type="entry name" value="RmlC-like cupins"/>
    <property type="match status" value="1"/>
</dbReference>
<evidence type="ECO:0000256" key="4">
    <source>
        <dbReference type="ARBA" id="ARBA00022723"/>
    </source>
</evidence>
<keyword evidence="9" id="KW-1185">Reference proteome</keyword>
<keyword evidence="6" id="KW-0408">Iron</keyword>
<dbReference type="InterPro" id="IPR011051">
    <property type="entry name" value="RmlC_Cupin_sf"/>
</dbReference>
<name>A0ABQ8IKT7_9ROSI</name>
<keyword evidence="4" id="KW-0479">Metal-binding</keyword>
<protein>
    <recommendedName>
        <fullName evidence="3">cysteine dioxygenase</fullName>
        <ecNumber evidence="3">1.13.11.20</ecNumber>
    </recommendedName>
</protein>
<evidence type="ECO:0000256" key="1">
    <source>
        <dbReference type="ARBA" id="ARBA00001954"/>
    </source>
</evidence>
<keyword evidence="5" id="KW-0560">Oxidoreductase</keyword>
<evidence type="ECO:0000256" key="2">
    <source>
        <dbReference type="ARBA" id="ARBA00006622"/>
    </source>
</evidence>
<comment type="catalytic activity">
    <reaction evidence="7">
        <text>L-cysteine + O2 = 3-sulfino-L-alanine + H(+)</text>
        <dbReference type="Rhea" id="RHEA:20441"/>
        <dbReference type="ChEBI" id="CHEBI:15378"/>
        <dbReference type="ChEBI" id="CHEBI:15379"/>
        <dbReference type="ChEBI" id="CHEBI:35235"/>
        <dbReference type="ChEBI" id="CHEBI:61085"/>
        <dbReference type="EC" id="1.13.11.20"/>
    </reaction>
    <physiologicalReaction direction="left-to-right" evidence="7">
        <dbReference type="Rhea" id="RHEA:20442"/>
    </physiologicalReaction>
</comment>
<dbReference type="Pfam" id="PF07847">
    <property type="entry name" value="PCO_ADO"/>
    <property type="match status" value="1"/>
</dbReference>
<evidence type="ECO:0000256" key="6">
    <source>
        <dbReference type="ARBA" id="ARBA00023004"/>
    </source>
</evidence>
<evidence type="ECO:0000313" key="9">
    <source>
        <dbReference type="Proteomes" id="UP000827721"/>
    </source>
</evidence>
<reference evidence="8 9" key="1">
    <citation type="submission" date="2021-02" db="EMBL/GenBank/DDBJ databases">
        <title>Plant Genome Project.</title>
        <authorList>
            <person name="Zhang R.-G."/>
        </authorList>
    </citation>
    <scope>NUCLEOTIDE SEQUENCE [LARGE SCALE GENOMIC DNA]</scope>
    <source>
        <tissue evidence="8">Leaves</tissue>
    </source>
</reference>
<dbReference type="Proteomes" id="UP000827721">
    <property type="component" value="Unassembled WGS sequence"/>
</dbReference>
<evidence type="ECO:0000313" key="8">
    <source>
        <dbReference type="EMBL" id="KAH7577058.1"/>
    </source>
</evidence>